<sequence length="87" mass="8860">MPVRGGFVISLARHVRILLVPSVAAAALMAAPVAGAQATCQEAGSITRCETSGSVSIKAVPGTRAPNVADTIPRGNNRRGPGIVLTW</sequence>
<dbReference type="STRING" id="912594.AWC12_28690"/>
<comment type="caution">
    <text evidence="3">The sequence shown here is derived from an EMBL/GenBank/DDBJ whole genome shotgun (WGS) entry which is preliminary data.</text>
</comment>
<dbReference type="Proteomes" id="UP000078396">
    <property type="component" value="Unassembled WGS sequence"/>
</dbReference>
<dbReference type="EMBL" id="LWCS01000017">
    <property type="protein sequence ID" value="OAN39467.1"/>
    <property type="molecule type" value="Genomic_DNA"/>
</dbReference>
<dbReference type="AlphaFoldDB" id="A0A178M023"/>
<evidence type="ECO:0000313" key="3">
    <source>
        <dbReference type="EMBL" id="OAN39467.1"/>
    </source>
</evidence>
<protein>
    <submittedName>
        <fullName evidence="3">Uncharacterized protein</fullName>
    </submittedName>
</protein>
<accession>A0A178M023</accession>
<feature type="chain" id="PRO_5008091568" evidence="2">
    <location>
        <begin position="37"/>
        <end position="87"/>
    </location>
</feature>
<name>A0A178M023_MYCIR</name>
<keyword evidence="2" id="KW-0732">Signal</keyword>
<organism evidence="3 4">
    <name type="scientific">Mycolicibacterium iranicum</name>
    <name type="common">Mycobacterium iranicum</name>
    <dbReference type="NCBI Taxonomy" id="912594"/>
    <lineage>
        <taxon>Bacteria</taxon>
        <taxon>Bacillati</taxon>
        <taxon>Actinomycetota</taxon>
        <taxon>Actinomycetes</taxon>
        <taxon>Mycobacteriales</taxon>
        <taxon>Mycobacteriaceae</taxon>
        <taxon>Mycolicibacterium</taxon>
    </lineage>
</organism>
<evidence type="ECO:0000256" key="2">
    <source>
        <dbReference type="SAM" id="SignalP"/>
    </source>
</evidence>
<reference evidence="3 4" key="1">
    <citation type="submission" date="2016-04" db="EMBL/GenBank/DDBJ databases">
        <title>Draft Genome Sequences of Staphylococcus capitis Strain H36, S. capitis Strain H65, S. cohnii Strain H62, S. hominis Strain H69, Mycobacterium iranicum Strain H39, Plantibacter sp. Strain H53, Pseudomonas oryzihabitans Strain H72, and Microbacterium sp. Strain H83, isolated from residential settings.</title>
        <authorList>
            <person name="Lymperopoulou D."/>
            <person name="Adams R.I."/>
            <person name="Lindow S."/>
            <person name="Coil D.A."/>
            <person name="Jospin G."/>
            <person name="Eisen J.A."/>
        </authorList>
    </citation>
    <scope>NUCLEOTIDE SEQUENCE [LARGE SCALE GENOMIC DNA]</scope>
    <source>
        <strain evidence="3 4">H39</strain>
    </source>
</reference>
<gene>
    <name evidence="3" type="ORF">A4X20_17470</name>
</gene>
<dbReference type="eggNOG" id="ENOG5031UNM">
    <property type="taxonomic scope" value="Bacteria"/>
</dbReference>
<evidence type="ECO:0000313" key="4">
    <source>
        <dbReference type="Proteomes" id="UP000078396"/>
    </source>
</evidence>
<proteinExistence type="predicted"/>
<evidence type="ECO:0000256" key="1">
    <source>
        <dbReference type="SAM" id="MobiDB-lite"/>
    </source>
</evidence>
<feature type="signal peptide" evidence="2">
    <location>
        <begin position="1"/>
        <end position="36"/>
    </location>
</feature>
<feature type="region of interest" description="Disordered" evidence="1">
    <location>
        <begin position="66"/>
        <end position="87"/>
    </location>
</feature>